<dbReference type="InParanoid" id="A0A7R8UWP9"/>
<dbReference type="AlphaFoldDB" id="A0A7R8UWP9"/>
<dbReference type="EMBL" id="LR899012">
    <property type="protein sequence ID" value="CAD7088500.1"/>
    <property type="molecule type" value="Genomic_DNA"/>
</dbReference>
<keyword evidence="2" id="KW-1185">Reference proteome</keyword>
<organism evidence="1 2">
    <name type="scientific">Hermetia illucens</name>
    <name type="common">Black soldier fly</name>
    <dbReference type="NCBI Taxonomy" id="343691"/>
    <lineage>
        <taxon>Eukaryota</taxon>
        <taxon>Metazoa</taxon>
        <taxon>Ecdysozoa</taxon>
        <taxon>Arthropoda</taxon>
        <taxon>Hexapoda</taxon>
        <taxon>Insecta</taxon>
        <taxon>Pterygota</taxon>
        <taxon>Neoptera</taxon>
        <taxon>Endopterygota</taxon>
        <taxon>Diptera</taxon>
        <taxon>Brachycera</taxon>
        <taxon>Stratiomyomorpha</taxon>
        <taxon>Stratiomyidae</taxon>
        <taxon>Hermetiinae</taxon>
        <taxon>Hermetia</taxon>
    </lineage>
</organism>
<evidence type="ECO:0000313" key="2">
    <source>
        <dbReference type="Proteomes" id="UP000594454"/>
    </source>
</evidence>
<sequence length="85" mass="9937">MLSSIFKCKWRPKQVKLTSLCHLYFKGSSRYFGKLFQVQITTFGLNVLVVLTRLDCVIQDLSPRALPRRRILESLSTSRPYIPYI</sequence>
<dbReference type="Proteomes" id="UP000594454">
    <property type="component" value="Chromosome 4"/>
</dbReference>
<gene>
    <name evidence="1" type="ORF">HERILL_LOCUS11117</name>
</gene>
<reference evidence="1 2" key="1">
    <citation type="submission" date="2020-11" db="EMBL/GenBank/DDBJ databases">
        <authorList>
            <person name="Wallbank WR R."/>
            <person name="Pardo Diaz C."/>
            <person name="Kozak K."/>
            <person name="Martin S."/>
            <person name="Jiggins C."/>
            <person name="Moest M."/>
            <person name="Warren A I."/>
            <person name="Generalovic N T."/>
            <person name="Byers J.R.P. K."/>
            <person name="Montejo-Kovacevich G."/>
            <person name="Yen C E."/>
        </authorList>
    </citation>
    <scope>NUCLEOTIDE SEQUENCE [LARGE SCALE GENOMIC DNA]</scope>
</reference>
<protein>
    <submittedName>
        <fullName evidence="1">Uncharacterized protein</fullName>
    </submittedName>
</protein>
<evidence type="ECO:0000313" key="1">
    <source>
        <dbReference type="EMBL" id="CAD7088500.1"/>
    </source>
</evidence>
<accession>A0A7R8UWP9</accession>
<proteinExistence type="predicted"/>
<name>A0A7R8UWP9_HERIL</name>